<dbReference type="Gene3D" id="2.20.25.30">
    <property type="match status" value="1"/>
</dbReference>
<dbReference type="PANTHER" id="PTHR10768:SF0">
    <property type="entry name" value="RIBOSOMAL PROTEIN L37"/>
    <property type="match status" value="1"/>
</dbReference>
<proteinExistence type="predicted"/>
<protein>
    <submittedName>
        <fullName evidence="3">Uncharacterized protein</fullName>
    </submittedName>
</protein>
<gene>
    <name evidence="3" type="ORF">RchiOBHm_Chr3g0483621</name>
</gene>
<evidence type="ECO:0000256" key="2">
    <source>
        <dbReference type="ARBA" id="ARBA00023274"/>
    </source>
</evidence>
<keyword evidence="4" id="KW-1185">Reference proteome</keyword>
<keyword evidence="2" id="KW-0687">Ribonucleoprotein</keyword>
<dbReference type="GO" id="GO:0022625">
    <property type="term" value="C:cytosolic large ribosomal subunit"/>
    <property type="evidence" value="ECO:0007669"/>
    <property type="project" value="TreeGrafter"/>
</dbReference>
<dbReference type="InterPro" id="IPR011331">
    <property type="entry name" value="Ribosomal_eL37/eL43"/>
</dbReference>
<organism evidence="3 4">
    <name type="scientific">Rosa chinensis</name>
    <name type="common">China rose</name>
    <dbReference type="NCBI Taxonomy" id="74649"/>
    <lineage>
        <taxon>Eukaryota</taxon>
        <taxon>Viridiplantae</taxon>
        <taxon>Streptophyta</taxon>
        <taxon>Embryophyta</taxon>
        <taxon>Tracheophyta</taxon>
        <taxon>Spermatophyta</taxon>
        <taxon>Magnoliopsida</taxon>
        <taxon>eudicotyledons</taxon>
        <taxon>Gunneridae</taxon>
        <taxon>Pentapetalae</taxon>
        <taxon>rosids</taxon>
        <taxon>fabids</taxon>
        <taxon>Rosales</taxon>
        <taxon>Rosaceae</taxon>
        <taxon>Rosoideae</taxon>
        <taxon>Rosoideae incertae sedis</taxon>
        <taxon>Rosa</taxon>
    </lineage>
</organism>
<dbReference type="AlphaFoldDB" id="A0A2P6REI6"/>
<dbReference type="EMBL" id="PDCK01000041">
    <property type="protein sequence ID" value="PRQ44837.1"/>
    <property type="molecule type" value="Genomic_DNA"/>
</dbReference>
<dbReference type="GO" id="GO:0003723">
    <property type="term" value="F:RNA binding"/>
    <property type="evidence" value="ECO:0007669"/>
    <property type="project" value="TreeGrafter"/>
</dbReference>
<evidence type="ECO:0000256" key="1">
    <source>
        <dbReference type="ARBA" id="ARBA00022980"/>
    </source>
</evidence>
<evidence type="ECO:0000313" key="3">
    <source>
        <dbReference type="EMBL" id="PRQ44837.1"/>
    </source>
</evidence>
<reference evidence="3 4" key="1">
    <citation type="journal article" date="2018" name="Nat. Genet.">
        <title>The Rosa genome provides new insights in the design of modern roses.</title>
        <authorList>
            <person name="Bendahmane M."/>
        </authorList>
    </citation>
    <scope>NUCLEOTIDE SEQUENCE [LARGE SCALE GENOMIC DNA]</scope>
    <source>
        <strain evidence="4">cv. Old Blush</strain>
    </source>
</reference>
<dbReference type="PANTHER" id="PTHR10768">
    <property type="entry name" value="60S RIBOSOMAL PROTEIN L37"/>
    <property type="match status" value="1"/>
</dbReference>
<dbReference type="GO" id="GO:0003735">
    <property type="term" value="F:structural constituent of ribosome"/>
    <property type="evidence" value="ECO:0007669"/>
    <property type="project" value="InterPro"/>
</dbReference>
<evidence type="ECO:0000313" key="4">
    <source>
        <dbReference type="Proteomes" id="UP000238479"/>
    </source>
</evidence>
<accession>A0A2P6REI6</accession>
<dbReference type="Gramene" id="PRQ44837">
    <property type="protein sequence ID" value="PRQ44837"/>
    <property type="gene ID" value="RchiOBHm_Chr3g0483621"/>
</dbReference>
<sequence>MLVVAPLQGNFHLQKSRCSACACPAVRTWKCMKPFPLCFWFRIWFLYMEFLLRNLDTQKRIFDFDEGFLAIRRKTTRTGRMWYLCNVPPRFKSCFREDLVICDFGSGWKATDYIVRLHPLNLD</sequence>
<name>A0A2P6REI6_ROSCH</name>
<keyword evidence="1" id="KW-0689">Ribosomal protein</keyword>
<comment type="caution">
    <text evidence="3">The sequence shown here is derived from an EMBL/GenBank/DDBJ whole genome shotgun (WGS) entry which is preliminary data.</text>
</comment>
<dbReference type="GO" id="GO:0006412">
    <property type="term" value="P:translation"/>
    <property type="evidence" value="ECO:0007669"/>
    <property type="project" value="InterPro"/>
</dbReference>
<dbReference type="STRING" id="74649.A0A2P6REI6"/>
<dbReference type="Proteomes" id="UP000238479">
    <property type="component" value="Chromosome 3"/>
</dbReference>